<feature type="chain" id="PRO_5007131940" description="Aminopeptidase N" evidence="12">
    <location>
        <begin position="46"/>
        <end position="470"/>
    </location>
</feature>
<dbReference type="PANTHER" id="PTHR11533">
    <property type="entry name" value="PROTEASE M1 ZINC METALLOPROTEASE"/>
    <property type="match status" value="1"/>
</dbReference>
<comment type="cofactor">
    <cofactor evidence="2">
        <name>Zn(2+)</name>
        <dbReference type="ChEBI" id="CHEBI:29105"/>
    </cofactor>
</comment>
<keyword evidence="16" id="KW-1185">Reference proteome</keyword>
<evidence type="ECO:0000259" key="14">
    <source>
        <dbReference type="Pfam" id="PF17900"/>
    </source>
</evidence>
<dbReference type="GO" id="GO:0016020">
    <property type="term" value="C:membrane"/>
    <property type="evidence" value="ECO:0007669"/>
    <property type="project" value="TreeGrafter"/>
</dbReference>
<comment type="catalytic activity">
    <reaction evidence="1">
        <text>Release of an N-terminal amino acid, Xaa-|-Yaa- from a peptide, amide or arylamide. Xaa is preferably Ala, but may be most amino acids including Pro (slow action). When a terminal hydrophobic residue is followed by a prolyl residue, the two may be released as an intact Xaa-Pro dipeptide.</text>
        <dbReference type="EC" id="3.4.11.2"/>
    </reaction>
</comment>
<sequence length="470" mass="52524">MHDAPSFTAPGPSRAVCRGAARALTRRAAAALAWAALALSFSAAAQTSTERAGANLDVLHYTARIEPDIAARTLRGEVAIRLAMRSGGAQSIEFDAGDLEIDAVREHGKALGFEKIDKRLRIRLPAPTVAGERREIDVAYHGAPRHGLEFHPERNEVYTIFSTSQWLVCIDAPSERATLDLTLTVPSGLKAVGNGRLVAKSALGGRRDSYRWRQDQAMPSYVYGFAAGRYNEASGSGENGDLRYLSGDLDSAQLRRVFADSADMLRFFGRRAGIRYRGPYTQALVAKTIGQELDGFSLMSEAYGREVLDKPEAQSLIAHEIAHQWWGNRITCREWGHFWLNEAFANFMAAAYMQHRFGEDSYRERVEQWKRRLDKLRADGKDHALVYASWSRPSADDRAVVYQKGAYVLHLLREELGERAFWRGIRAYTRAHYGHSVVTSDFRQAMERASGRDLSGFFARWVESGEGMAK</sequence>
<dbReference type="GO" id="GO:0005737">
    <property type="term" value="C:cytoplasm"/>
    <property type="evidence" value="ECO:0007669"/>
    <property type="project" value="TreeGrafter"/>
</dbReference>
<dbReference type="InterPro" id="IPR042097">
    <property type="entry name" value="Aminopeptidase_N-like_N_sf"/>
</dbReference>
<name>A0A108UDH0_9GAMM</name>
<dbReference type="PANTHER" id="PTHR11533:SF174">
    <property type="entry name" value="PUROMYCIN-SENSITIVE AMINOPEPTIDASE-RELATED"/>
    <property type="match status" value="1"/>
</dbReference>
<keyword evidence="12" id="KW-0732">Signal</keyword>
<keyword evidence="8" id="KW-0479">Metal-binding</keyword>
<evidence type="ECO:0000313" key="16">
    <source>
        <dbReference type="Proteomes" id="UP000023435"/>
    </source>
</evidence>
<dbReference type="GO" id="GO:0043171">
    <property type="term" value="P:peptide catabolic process"/>
    <property type="evidence" value="ECO:0007669"/>
    <property type="project" value="TreeGrafter"/>
</dbReference>
<gene>
    <name evidence="15" type="ORF">AZ78_4730</name>
</gene>
<feature type="domain" description="Aminopeptidase N-like N-terminal" evidence="14">
    <location>
        <begin position="60"/>
        <end position="222"/>
    </location>
</feature>
<comment type="similarity">
    <text evidence="3">Belongs to the peptidase M1 family.</text>
</comment>
<keyword evidence="9" id="KW-0378">Hydrolase</keyword>
<evidence type="ECO:0000256" key="8">
    <source>
        <dbReference type="ARBA" id="ARBA00022723"/>
    </source>
</evidence>
<keyword evidence="10" id="KW-0862">Zinc</keyword>
<evidence type="ECO:0000256" key="5">
    <source>
        <dbReference type="ARBA" id="ARBA00015611"/>
    </source>
</evidence>
<dbReference type="GO" id="GO:0006508">
    <property type="term" value="P:proteolysis"/>
    <property type="evidence" value="ECO:0007669"/>
    <property type="project" value="UniProtKB-KW"/>
</dbReference>
<dbReference type="GO" id="GO:0070006">
    <property type="term" value="F:metalloaminopeptidase activity"/>
    <property type="evidence" value="ECO:0007669"/>
    <property type="project" value="TreeGrafter"/>
</dbReference>
<keyword evidence="6 15" id="KW-0031">Aminopeptidase</keyword>
<keyword evidence="7" id="KW-0645">Protease</keyword>
<dbReference type="InterPro" id="IPR050344">
    <property type="entry name" value="Peptidase_M1_aminopeptidases"/>
</dbReference>
<dbReference type="Pfam" id="PF01433">
    <property type="entry name" value="Peptidase_M1"/>
    <property type="match status" value="1"/>
</dbReference>
<evidence type="ECO:0000256" key="9">
    <source>
        <dbReference type="ARBA" id="ARBA00022801"/>
    </source>
</evidence>
<dbReference type="GO" id="GO:0016285">
    <property type="term" value="F:alanyl aminopeptidase activity"/>
    <property type="evidence" value="ECO:0007669"/>
    <property type="project" value="UniProtKB-EC"/>
</dbReference>
<evidence type="ECO:0000256" key="7">
    <source>
        <dbReference type="ARBA" id="ARBA00022670"/>
    </source>
</evidence>
<dbReference type="CDD" id="cd09603">
    <property type="entry name" value="M1_APN_like"/>
    <property type="match status" value="1"/>
</dbReference>
<dbReference type="AlphaFoldDB" id="A0A108UDH0"/>
<dbReference type="Proteomes" id="UP000023435">
    <property type="component" value="Unassembled WGS sequence"/>
</dbReference>
<feature type="domain" description="Peptidase M1 membrane alanine aminopeptidase" evidence="13">
    <location>
        <begin position="306"/>
        <end position="461"/>
    </location>
</feature>
<reference evidence="15 16" key="1">
    <citation type="journal article" date="2014" name="Genome Announc.">
        <title>Draft Genome Sequence of Lysobacter capsici AZ78, a Bacterium Antagonistic to Plant-Pathogenic Oomycetes.</title>
        <authorList>
            <person name="Puopolo G."/>
            <person name="Sonego P."/>
            <person name="Engelen K."/>
            <person name="Pertot I."/>
        </authorList>
    </citation>
    <scope>NUCLEOTIDE SEQUENCE [LARGE SCALE GENOMIC DNA]</scope>
    <source>
        <strain evidence="15 16">AZ78</strain>
    </source>
</reference>
<evidence type="ECO:0000256" key="1">
    <source>
        <dbReference type="ARBA" id="ARBA00000098"/>
    </source>
</evidence>
<dbReference type="InterPro" id="IPR045357">
    <property type="entry name" value="Aminopeptidase_N-like_N"/>
</dbReference>
<dbReference type="InterPro" id="IPR027268">
    <property type="entry name" value="Peptidase_M4/M1_CTD_sf"/>
</dbReference>
<evidence type="ECO:0000256" key="2">
    <source>
        <dbReference type="ARBA" id="ARBA00001947"/>
    </source>
</evidence>
<keyword evidence="11" id="KW-0482">Metalloprotease</keyword>
<dbReference type="InterPro" id="IPR001930">
    <property type="entry name" value="Peptidase_M1"/>
</dbReference>
<comment type="caution">
    <text evidence="15">The sequence shown here is derived from an EMBL/GenBank/DDBJ whole genome shotgun (WGS) entry which is preliminary data.</text>
</comment>
<dbReference type="InterPro" id="IPR014782">
    <property type="entry name" value="Peptidase_M1_dom"/>
</dbReference>
<evidence type="ECO:0000256" key="11">
    <source>
        <dbReference type="ARBA" id="ARBA00023049"/>
    </source>
</evidence>
<evidence type="ECO:0000256" key="4">
    <source>
        <dbReference type="ARBA" id="ARBA00012564"/>
    </source>
</evidence>
<evidence type="ECO:0000259" key="13">
    <source>
        <dbReference type="Pfam" id="PF01433"/>
    </source>
</evidence>
<dbReference type="EC" id="3.4.11.2" evidence="4"/>
<dbReference type="GO" id="GO:0005615">
    <property type="term" value="C:extracellular space"/>
    <property type="evidence" value="ECO:0007669"/>
    <property type="project" value="TreeGrafter"/>
</dbReference>
<organism evidence="15 16">
    <name type="scientific">Lysobacter capsici AZ78</name>
    <dbReference type="NCBI Taxonomy" id="1444315"/>
    <lineage>
        <taxon>Bacteria</taxon>
        <taxon>Pseudomonadati</taxon>
        <taxon>Pseudomonadota</taxon>
        <taxon>Gammaproteobacteria</taxon>
        <taxon>Lysobacterales</taxon>
        <taxon>Lysobacteraceae</taxon>
        <taxon>Lysobacter</taxon>
    </lineage>
</organism>
<evidence type="ECO:0000256" key="12">
    <source>
        <dbReference type="SAM" id="SignalP"/>
    </source>
</evidence>
<evidence type="ECO:0000256" key="10">
    <source>
        <dbReference type="ARBA" id="ARBA00022833"/>
    </source>
</evidence>
<proteinExistence type="inferred from homology"/>
<feature type="signal peptide" evidence="12">
    <location>
        <begin position="1"/>
        <end position="45"/>
    </location>
</feature>
<dbReference type="SUPFAM" id="SSF63737">
    <property type="entry name" value="Leukotriene A4 hydrolase N-terminal domain"/>
    <property type="match status" value="1"/>
</dbReference>
<accession>A0A108UDH0</accession>
<dbReference type="Gene3D" id="1.10.390.10">
    <property type="entry name" value="Neutral Protease Domain 2"/>
    <property type="match status" value="1"/>
</dbReference>
<dbReference type="OrthoDB" id="100605at2"/>
<dbReference type="RefSeq" id="WP_153019217.1">
    <property type="nucleotide sequence ID" value="NZ_JAJA02000001.1"/>
</dbReference>
<dbReference type="Gene3D" id="2.60.40.1730">
    <property type="entry name" value="tricorn interacting facor f3 domain"/>
    <property type="match status" value="1"/>
</dbReference>
<dbReference type="PRINTS" id="PR00756">
    <property type="entry name" value="ALADIPTASE"/>
</dbReference>
<evidence type="ECO:0000313" key="15">
    <source>
        <dbReference type="EMBL" id="KWS07169.1"/>
    </source>
</evidence>
<dbReference type="GO" id="GO:0042277">
    <property type="term" value="F:peptide binding"/>
    <property type="evidence" value="ECO:0007669"/>
    <property type="project" value="TreeGrafter"/>
</dbReference>
<dbReference type="Pfam" id="PF17900">
    <property type="entry name" value="Peptidase_M1_N"/>
    <property type="match status" value="1"/>
</dbReference>
<protein>
    <recommendedName>
        <fullName evidence="5">Aminopeptidase N</fullName>
        <ecNumber evidence="4">3.4.11.2</ecNumber>
    </recommendedName>
</protein>
<evidence type="ECO:0000256" key="6">
    <source>
        <dbReference type="ARBA" id="ARBA00022438"/>
    </source>
</evidence>
<dbReference type="SUPFAM" id="SSF55486">
    <property type="entry name" value="Metalloproteases ('zincins'), catalytic domain"/>
    <property type="match status" value="1"/>
</dbReference>
<evidence type="ECO:0000256" key="3">
    <source>
        <dbReference type="ARBA" id="ARBA00010136"/>
    </source>
</evidence>
<dbReference type="EMBL" id="JAJA02000001">
    <property type="protein sequence ID" value="KWS07169.1"/>
    <property type="molecule type" value="Genomic_DNA"/>
</dbReference>
<dbReference type="GO" id="GO:0008270">
    <property type="term" value="F:zinc ion binding"/>
    <property type="evidence" value="ECO:0007669"/>
    <property type="project" value="InterPro"/>
</dbReference>